<comment type="caution">
    <text evidence="3">The sequence shown here is derived from an EMBL/GenBank/DDBJ whole genome shotgun (WGS) entry which is preliminary data.</text>
</comment>
<sequence length="840" mass="85551">MNAPRRALVVLAVVLAVPAAAYGTLRFLLRDEALRPRLVAAVEQATGRRLSIAGPIGLKLSLVPTLTLEGVALSNPPGASRPDMLTAGRVEASLALLPLLSRHVALEQVTLIDPDLLLERDATGRGNWLFGPPRAPAAPAPAAAAPATAPAEPLQLSIAAAGVQGGRVAWLPAPGGRTETLEIGALSLRAAAPTAPMELSGQVTWRGVSLAAEGQSGPLPRLLGATAEPAAWPLRLALSAPGLRAVLDGAVSRPEAAAGWHATLDASADRAERLAPLLPGLSLPPLLGLEVQAELADAGAGLPPRLLSLRASTDGGDLGALLPGLALGAATLAIPAENAPPQAEAAVTVRGTGWQLQAALPPPATLLSAAPWPVTVALRGEGISARAEGMLAGSAHRDWDGRLELQAADTTPLLQALALPWPKQHDLRLATGLARDAAGVTLAGLQLSTRELALEGGASIATTGPRPAIHGVLHAPRIDLDALLHPLPAASPATSPAPAVPATPAVPQPANTDRMVIPPLPLPFGWLLRLDADLRLTVGELVANGITYRDQRATLALAGGRLVADPVSLGIPGGRLFLALRADATATPPQLALKARHEGAGLELRPLLQSYHLPAQADGRLELDAELAGRGGDLRSQAASLNGSLGLAVANGQVDVALLDRVSGELRRLLLPEAPAGGSAPLRCLALRVALRDGVARPEALLLESGLGNVAGSGEIDLGQERLNLRLLPQVRLGGVGISAPVRVTGSFAKPGYRLDQGGAAQAAAGIVGELASRQRESGVAALGQLAEALAGRPGGGLPDCAQQLAVARGGRAGPVPPAEARPEQRRVNPGELLRGLLGR</sequence>
<organism evidence="3 4">
    <name type="scientific">Roseomonas haemaphysalidis</name>
    <dbReference type="NCBI Taxonomy" id="2768162"/>
    <lineage>
        <taxon>Bacteria</taxon>
        <taxon>Pseudomonadati</taxon>
        <taxon>Pseudomonadota</taxon>
        <taxon>Alphaproteobacteria</taxon>
        <taxon>Acetobacterales</taxon>
        <taxon>Roseomonadaceae</taxon>
        <taxon>Roseomonas</taxon>
    </lineage>
</organism>
<evidence type="ECO:0000259" key="2">
    <source>
        <dbReference type="Pfam" id="PF05170"/>
    </source>
</evidence>
<evidence type="ECO:0000313" key="4">
    <source>
        <dbReference type="Proteomes" id="UP001518989"/>
    </source>
</evidence>
<dbReference type="PANTHER" id="PTHR30441">
    <property type="entry name" value="DUF748 DOMAIN-CONTAINING PROTEIN"/>
    <property type="match status" value="1"/>
</dbReference>
<dbReference type="PANTHER" id="PTHR30441:SF4">
    <property type="entry name" value="PROTEIN ASMA"/>
    <property type="match status" value="1"/>
</dbReference>
<feature type="domain" description="AsmA" evidence="2">
    <location>
        <begin position="12"/>
        <end position="169"/>
    </location>
</feature>
<dbReference type="EMBL" id="JACTNG010000002">
    <property type="protein sequence ID" value="MBO1078177.1"/>
    <property type="molecule type" value="Genomic_DNA"/>
</dbReference>
<name>A0ABS3KL50_9PROT</name>
<dbReference type="Proteomes" id="UP001518989">
    <property type="component" value="Unassembled WGS sequence"/>
</dbReference>
<dbReference type="RefSeq" id="WP_207415617.1">
    <property type="nucleotide sequence ID" value="NZ_CP061177.1"/>
</dbReference>
<feature type="region of interest" description="Disordered" evidence="1">
    <location>
        <begin position="809"/>
        <end position="832"/>
    </location>
</feature>
<feature type="domain" description="AsmA" evidence="2">
    <location>
        <begin position="460"/>
        <end position="699"/>
    </location>
</feature>
<evidence type="ECO:0000313" key="3">
    <source>
        <dbReference type="EMBL" id="MBO1078177.1"/>
    </source>
</evidence>
<protein>
    <submittedName>
        <fullName evidence="3">AsmA family protein</fullName>
    </submittedName>
</protein>
<dbReference type="InterPro" id="IPR007844">
    <property type="entry name" value="AsmA"/>
</dbReference>
<dbReference type="Pfam" id="PF05170">
    <property type="entry name" value="AsmA"/>
    <property type="match status" value="2"/>
</dbReference>
<accession>A0ABS3KL50</accession>
<proteinExistence type="predicted"/>
<dbReference type="InterPro" id="IPR052894">
    <property type="entry name" value="AsmA-related"/>
</dbReference>
<reference evidence="3 4" key="1">
    <citation type="submission" date="2020-09" db="EMBL/GenBank/DDBJ databases">
        <title>Roseomonas.</title>
        <authorList>
            <person name="Zhu W."/>
        </authorList>
    </citation>
    <scope>NUCLEOTIDE SEQUENCE [LARGE SCALE GENOMIC DNA]</scope>
    <source>
        <strain evidence="3 4">573</strain>
    </source>
</reference>
<keyword evidence="4" id="KW-1185">Reference proteome</keyword>
<evidence type="ECO:0000256" key="1">
    <source>
        <dbReference type="SAM" id="MobiDB-lite"/>
    </source>
</evidence>
<gene>
    <name evidence="3" type="ORF">IAI61_03980</name>
</gene>